<evidence type="ECO:0000313" key="2">
    <source>
        <dbReference type="Proteomes" id="UP001549321"/>
    </source>
</evidence>
<keyword evidence="2" id="KW-1185">Reference proteome</keyword>
<evidence type="ECO:0008006" key="3">
    <source>
        <dbReference type="Google" id="ProtNLM"/>
    </source>
</evidence>
<evidence type="ECO:0000313" key="1">
    <source>
        <dbReference type="EMBL" id="MET4633527.1"/>
    </source>
</evidence>
<dbReference type="RefSeq" id="WP_354549869.1">
    <property type="nucleotide sequence ID" value="NZ_JBEPSM010000001.1"/>
</dbReference>
<proteinExistence type="predicted"/>
<reference evidence="1 2" key="1">
    <citation type="submission" date="2024-06" db="EMBL/GenBank/DDBJ databases">
        <title>Sorghum-associated microbial communities from plants grown in Nebraska, USA.</title>
        <authorList>
            <person name="Schachtman D."/>
        </authorList>
    </citation>
    <scope>NUCLEOTIDE SEQUENCE [LARGE SCALE GENOMIC DNA]</scope>
    <source>
        <strain evidence="1 2">3207</strain>
    </source>
</reference>
<organism evidence="1 2">
    <name type="scientific">Kaistia defluvii</name>
    <dbReference type="NCBI Taxonomy" id="410841"/>
    <lineage>
        <taxon>Bacteria</taxon>
        <taxon>Pseudomonadati</taxon>
        <taxon>Pseudomonadota</taxon>
        <taxon>Alphaproteobacteria</taxon>
        <taxon>Hyphomicrobiales</taxon>
        <taxon>Kaistiaceae</taxon>
        <taxon>Kaistia</taxon>
    </lineage>
</organism>
<protein>
    <recommendedName>
        <fullName evidence="3">Lipoprotein</fullName>
    </recommendedName>
</protein>
<dbReference type="Proteomes" id="UP001549321">
    <property type="component" value="Unassembled WGS sequence"/>
</dbReference>
<dbReference type="PROSITE" id="PS51257">
    <property type="entry name" value="PROKAR_LIPOPROTEIN"/>
    <property type="match status" value="1"/>
</dbReference>
<gene>
    <name evidence="1" type="ORF">ABIE08_001440</name>
</gene>
<comment type="caution">
    <text evidence="1">The sequence shown here is derived from an EMBL/GenBank/DDBJ whole genome shotgun (WGS) entry which is preliminary data.</text>
</comment>
<sequence length="133" mass="14193">MGAILRSLFVVAAVLVLSGCVSSPREDALASQHPPSAEIRRVIVHDAKDYLVDPYSVRDAEISSVMDAPGGEVQFVCVKANAKDAAGGYAGRKAVSIRLVGKYPVGINPNAAACAEPQLRWYPFPELEALKRT</sequence>
<name>A0ABV2QWX4_9HYPH</name>
<dbReference type="EMBL" id="JBEPSM010000001">
    <property type="protein sequence ID" value="MET4633527.1"/>
    <property type="molecule type" value="Genomic_DNA"/>
</dbReference>
<accession>A0ABV2QWX4</accession>